<name>A0A6C0I3B2_9ZZZZ</name>
<evidence type="ECO:0000256" key="5">
    <source>
        <dbReference type="ARBA" id="ARBA00023026"/>
    </source>
</evidence>
<proteinExistence type="predicted"/>
<dbReference type="GO" id="GO:0016772">
    <property type="term" value="F:transferase activity, transferring phosphorus-containing groups"/>
    <property type="evidence" value="ECO:0007669"/>
    <property type="project" value="UniProtKB-ARBA"/>
</dbReference>
<evidence type="ECO:0000256" key="4">
    <source>
        <dbReference type="ARBA" id="ARBA00022737"/>
    </source>
</evidence>
<evidence type="ECO:0000256" key="6">
    <source>
        <dbReference type="ARBA" id="ARBA00023239"/>
    </source>
</evidence>
<evidence type="ECO:0000256" key="3">
    <source>
        <dbReference type="ARBA" id="ARBA00022656"/>
    </source>
</evidence>
<dbReference type="GO" id="GO:0005576">
    <property type="term" value="C:extracellular region"/>
    <property type="evidence" value="ECO:0007669"/>
    <property type="project" value="UniProtKB-SubCell"/>
</dbReference>
<dbReference type="GO" id="GO:0016829">
    <property type="term" value="F:lyase activity"/>
    <property type="evidence" value="ECO:0007669"/>
    <property type="project" value="UniProtKB-KW"/>
</dbReference>
<evidence type="ECO:0000256" key="1">
    <source>
        <dbReference type="ARBA" id="ARBA00004613"/>
    </source>
</evidence>
<protein>
    <submittedName>
        <fullName evidence="7">Uncharacterized protein</fullName>
    </submittedName>
</protein>
<keyword evidence="6" id="KW-0456">Lyase</keyword>
<accession>A0A6C0I3B2</accession>
<dbReference type="Pfam" id="PF06128">
    <property type="entry name" value="Shigella_OspC"/>
    <property type="match status" value="1"/>
</dbReference>
<dbReference type="GO" id="GO:0090729">
    <property type="term" value="F:toxin activity"/>
    <property type="evidence" value="ECO:0007669"/>
    <property type="project" value="UniProtKB-KW"/>
</dbReference>
<organism evidence="7">
    <name type="scientific">viral metagenome</name>
    <dbReference type="NCBI Taxonomy" id="1070528"/>
    <lineage>
        <taxon>unclassified sequences</taxon>
        <taxon>metagenomes</taxon>
        <taxon>organismal metagenomes</taxon>
    </lineage>
</organism>
<evidence type="ECO:0000313" key="7">
    <source>
        <dbReference type="EMBL" id="QHT86895.1"/>
    </source>
</evidence>
<dbReference type="EMBL" id="MN740077">
    <property type="protein sequence ID" value="QHT86895.1"/>
    <property type="molecule type" value="Genomic_DNA"/>
</dbReference>
<dbReference type="AlphaFoldDB" id="A0A6C0I3B2"/>
<sequence length="129" mass="15264">MSRLVLHIKEHNNWSFFIQKSNSSNNNNSFYVHGKQQINAQTIFNSHFFRANELGDYLEEVMDFKSSRNDFSITLFCYNLTTDATHSDLESYTAERRGEVVKYYDVELTKSRCLKYLNFVKTNTYITDN</sequence>
<comment type="subcellular location">
    <subcellularLocation>
        <location evidence="1">Secreted</location>
    </subcellularLocation>
</comment>
<evidence type="ECO:0000256" key="2">
    <source>
        <dbReference type="ARBA" id="ARBA00022525"/>
    </source>
</evidence>
<keyword evidence="5" id="KW-0843">Virulence</keyword>
<dbReference type="InterPro" id="IPR010366">
    <property type="entry name" value="OspC1-4"/>
</dbReference>
<keyword evidence="3" id="KW-0800">Toxin</keyword>
<dbReference type="GO" id="GO:0140096">
    <property type="term" value="F:catalytic activity, acting on a protein"/>
    <property type="evidence" value="ECO:0007669"/>
    <property type="project" value="UniProtKB-ARBA"/>
</dbReference>
<keyword evidence="2" id="KW-0964">Secreted</keyword>
<keyword evidence="4" id="KW-0677">Repeat</keyword>
<reference evidence="7" key="1">
    <citation type="journal article" date="2020" name="Nature">
        <title>Giant virus diversity and host interactions through global metagenomics.</title>
        <authorList>
            <person name="Schulz F."/>
            <person name="Roux S."/>
            <person name="Paez-Espino D."/>
            <person name="Jungbluth S."/>
            <person name="Walsh D.A."/>
            <person name="Denef V.J."/>
            <person name="McMahon K.D."/>
            <person name="Konstantinidis K.T."/>
            <person name="Eloe-Fadrosh E.A."/>
            <person name="Kyrpides N.C."/>
            <person name="Woyke T."/>
        </authorList>
    </citation>
    <scope>NUCLEOTIDE SEQUENCE</scope>
    <source>
        <strain evidence="7">GVMAG-M-3300023184-18</strain>
    </source>
</reference>